<dbReference type="Proteomes" id="UP000065220">
    <property type="component" value="Chromosome"/>
</dbReference>
<feature type="transmembrane region" description="Helical" evidence="5">
    <location>
        <begin position="278"/>
        <end position="300"/>
    </location>
</feature>
<dbReference type="OrthoDB" id="3268959at2"/>
<dbReference type="GO" id="GO:0140359">
    <property type="term" value="F:ABC-type transporter activity"/>
    <property type="evidence" value="ECO:0007669"/>
    <property type="project" value="InterPro"/>
</dbReference>
<keyword evidence="3 5" id="KW-1133">Transmembrane helix</keyword>
<dbReference type="GO" id="GO:0016020">
    <property type="term" value="C:membrane"/>
    <property type="evidence" value="ECO:0007669"/>
    <property type="project" value="UniProtKB-SubCell"/>
</dbReference>
<proteinExistence type="predicted"/>
<feature type="transmembrane region" description="Helical" evidence="5">
    <location>
        <begin position="312"/>
        <end position="332"/>
    </location>
</feature>
<feature type="transmembrane region" description="Helical" evidence="5">
    <location>
        <begin position="189"/>
        <end position="215"/>
    </location>
</feature>
<name>A0A109W2S9_ACTRD</name>
<evidence type="ECO:0000256" key="5">
    <source>
        <dbReference type="SAM" id="Phobius"/>
    </source>
</evidence>
<protein>
    <submittedName>
        <fullName evidence="7">ABC transporter permease</fullName>
    </submittedName>
</protein>
<keyword evidence="4 5" id="KW-0472">Membrane</keyword>
<feature type="transmembrane region" description="Helical" evidence="5">
    <location>
        <begin position="248"/>
        <end position="266"/>
    </location>
</feature>
<evidence type="ECO:0000256" key="1">
    <source>
        <dbReference type="ARBA" id="ARBA00004141"/>
    </source>
</evidence>
<dbReference type="PANTHER" id="PTHR43471">
    <property type="entry name" value="ABC TRANSPORTER PERMEASE"/>
    <property type="match status" value="1"/>
</dbReference>
<feature type="transmembrane region" description="Helical" evidence="5">
    <location>
        <begin position="339"/>
        <end position="359"/>
    </location>
</feature>
<feature type="transmembrane region" description="Helical" evidence="5">
    <location>
        <begin position="371"/>
        <end position="391"/>
    </location>
</feature>
<dbReference type="InterPro" id="IPR013525">
    <property type="entry name" value="ABC2_TM"/>
</dbReference>
<dbReference type="RefSeq" id="WP_067942523.1">
    <property type="nucleotide sequence ID" value="NZ_CP014228.1"/>
</dbReference>
<accession>A0A109W2S9</accession>
<keyword evidence="2 5" id="KW-0812">Transmembrane</keyword>
<dbReference type="EMBL" id="CP014228">
    <property type="protein sequence ID" value="AMD87634.1"/>
    <property type="molecule type" value="Genomic_DNA"/>
</dbReference>
<dbReference type="Pfam" id="PF12698">
    <property type="entry name" value="ABC2_membrane_3"/>
    <property type="match status" value="1"/>
</dbReference>
<evidence type="ECO:0000313" key="8">
    <source>
        <dbReference type="Proteomes" id="UP000065220"/>
    </source>
</evidence>
<evidence type="ECO:0000256" key="3">
    <source>
        <dbReference type="ARBA" id="ARBA00022989"/>
    </source>
</evidence>
<feature type="transmembrane region" description="Helical" evidence="5">
    <location>
        <begin position="28"/>
        <end position="48"/>
    </location>
</feature>
<feature type="domain" description="ABC-2 type transporter transmembrane" evidence="6">
    <location>
        <begin position="25"/>
        <end position="384"/>
    </location>
</feature>
<keyword evidence="8" id="KW-1185">Reference proteome</keyword>
<dbReference type="AlphaFoldDB" id="A0A109W2S9"/>
<sequence length="413" mass="42439">MSTMSRSAEIRLVAGRELRTQLLKKSSIISTIIMTVLVVGGIVLASVLGGGTSEPYRLGVTGADAATVRALTPALEQVRDSDGARVSVVDLSGRSTADVDADLTADDDSDSAVDMALLLGEEPTLRVQKASDDAVVSGVTAALQQAALAQQITALGGDPAEVSATVAGAAPQVVTLEKDSGSGASGPQYLILMVIDVLLFIVIMGGGQMIAMGVVEEKASRIVEILLACVRPTSLLAGKVLGTGTAVIASYALMGVVSVVAARATGVMPSLGVDLNGVVVAMVVWMVIGFATVAVLYGAAGSLVSRQEDVSSVTMPLMMLCMVPYMLSIFMAQGDPTALVWRVLAYVPVFSAFLMPARLVLGASSWAEQGVALAIALVALPLLVRLAATVYTRAVTRTGGRVPLKEVLGRRAA</sequence>
<comment type="subcellular location">
    <subcellularLocation>
        <location evidence="1">Membrane</location>
        <topology evidence="1">Multi-pass membrane protein</topology>
    </subcellularLocation>
</comment>
<dbReference type="KEGG" id="ard:AXF14_08595"/>
<evidence type="ECO:0000259" key="6">
    <source>
        <dbReference type="Pfam" id="PF12698"/>
    </source>
</evidence>
<evidence type="ECO:0000256" key="4">
    <source>
        <dbReference type="ARBA" id="ARBA00023136"/>
    </source>
</evidence>
<evidence type="ECO:0000313" key="7">
    <source>
        <dbReference type="EMBL" id="AMD87634.1"/>
    </source>
</evidence>
<dbReference type="PANTHER" id="PTHR43471:SF3">
    <property type="entry name" value="ABC TRANSPORTER PERMEASE PROTEIN NATB"/>
    <property type="match status" value="1"/>
</dbReference>
<evidence type="ECO:0000256" key="2">
    <source>
        <dbReference type="ARBA" id="ARBA00022692"/>
    </source>
</evidence>
<gene>
    <name evidence="7" type="ORF">AXF14_08595</name>
</gene>
<organism evidence="7 8">
    <name type="scientific">Actinomyces radicidentis</name>
    <dbReference type="NCBI Taxonomy" id="111015"/>
    <lineage>
        <taxon>Bacteria</taxon>
        <taxon>Bacillati</taxon>
        <taxon>Actinomycetota</taxon>
        <taxon>Actinomycetes</taxon>
        <taxon>Actinomycetales</taxon>
        <taxon>Actinomycetaceae</taxon>
        <taxon>Actinomyces</taxon>
    </lineage>
</organism>
<reference evidence="8" key="1">
    <citation type="submission" date="2016-02" db="EMBL/GenBank/DDBJ databases">
        <authorList>
            <person name="Holder M.E."/>
            <person name="Ajami N.J."/>
            <person name="Petrosino J.F."/>
        </authorList>
    </citation>
    <scope>NUCLEOTIDE SEQUENCE [LARGE SCALE GENOMIC DNA]</scope>
    <source>
        <strain evidence="8">CCUG 36733</strain>
    </source>
</reference>